<evidence type="ECO:0000256" key="1">
    <source>
        <dbReference type="SAM" id="MobiDB-lite"/>
    </source>
</evidence>
<organism evidence="2 3">
    <name type="scientific">Ensete ventricosum</name>
    <name type="common">Abyssinian banana</name>
    <name type="synonym">Musa ensete</name>
    <dbReference type="NCBI Taxonomy" id="4639"/>
    <lineage>
        <taxon>Eukaryota</taxon>
        <taxon>Viridiplantae</taxon>
        <taxon>Streptophyta</taxon>
        <taxon>Embryophyta</taxon>
        <taxon>Tracheophyta</taxon>
        <taxon>Spermatophyta</taxon>
        <taxon>Magnoliopsida</taxon>
        <taxon>Liliopsida</taxon>
        <taxon>Zingiberales</taxon>
        <taxon>Musaceae</taxon>
        <taxon>Ensete</taxon>
    </lineage>
</organism>
<reference evidence="2 3" key="1">
    <citation type="journal article" date="2014" name="Agronomy (Basel)">
        <title>A Draft Genome Sequence for Ensete ventricosum, the Drought-Tolerant Tree Against Hunger.</title>
        <authorList>
            <person name="Harrison J."/>
            <person name="Moore K.A."/>
            <person name="Paszkiewicz K."/>
            <person name="Jones T."/>
            <person name="Grant M."/>
            <person name="Ambacheew D."/>
            <person name="Muzemil S."/>
            <person name="Studholme D.J."/>
        </authorList>
    </citation>
    <scope>NUCLEOTIDE SEQUENCE [LARGE SCALE GENOMIC DNA]</scope>
</reference>
<feature type="compositionally biased region" description="Polar residues" evidence="1">
    <location>
        <begin position="16"/>
        <end position="25"/>
    </location>
</feature>
<evidence type="ECO:0000313" key="3">
    <source>
        <dbReference type="Proteomes" id="UP000287651"/>
    </source>
</evidence>
<name>A0A426YJT4_ENSVE</name>
<feature type="compositionally biased region" description="Acidic residues" evidence="1">
    <location>
        <begin position="39"/>
        <end position="52"/>
    </location>
</feature>
<protein>
    <submittedName>
        <fullName evidence="2">Uncharacterized protein</fullName>
    </submittedName>
</protein>
<dbReference type="Proteomes" id="UP000287651">
    <property type="component" value="Unassembled WGS sequence"/>
</dbReference>
<sequence length="217" mass="24123">MKPRFNNPRGLLRHVTNPSASQFPSMPSYDLLVQSGEREGEEEEEEEGEEANDTNPHCAVGEGRVLGDAHPRADLALLSRNLVTKEVAVAHGATRDGDDDPAAAGCRVVGGAPEGPARHAPRLGWLLQPRTHDALIRRHGRHVRVPPRWKTSPSPPSLPHTTSYAVGVRSAVQGRWAERAALDRRSRREAYEEDLLRESARYQKHPFRLSPRRAIVE</sequence>
<evidence type="ECO:0000313" key="2">
    <source>
        <dbReference type="EMBL" id="RRT52021.1"/>
    </source>
</evidence>
<proteinExistence type="predicted"/>
<feature type="region of interest" description="Disordered" evidence="1">
    <location>
        <begin position="1"/>
        <end position="66"/>
    </location>
</feature>
<comment type="caution">
    <text evidence="2">The sequence shown here is derived from an EMBL/GenBank/DDBJ whole genome shotgun (WGS) entry which is preliminary data.</text>
</comment>
<gene>
    <name evidence="2" type="ORF">B296_00050745</name>
</gene>
<dbReference type="AlphaFoldDB" id="A0A426YJT4"/>
<dbReference type="EMBL" id="AMZH03011904">
    <property type="protein sequence ID" value="RRT52021.1"/>
    <property type="molecule type" value="Genomic_DNA"/>
</dbReference>
<accession>A0A426YJT4</accession>